<keyword evidence="5" id="KW-1185">Reference proteome</keyword>
<comment type="caution">
    <text evidence="4">The sequence shown here is derived from an EMBL/GenBank/DDBJ whole genome shotgun (WGS) entry which is preliminary data.</text>
</comment>
<evidence type="ECO:0000259" key="3">
    <source>
        <dbReference type="Pfam" id="PF08044"/>
    </source>
</evidence>
<keyword evidence="2" id="KW-1133">Transmembrane helix</keyword>
<name>A0A418KS85_9ACTN</name>
<proteinExistence type="predicted"/>
<dbReference type="EMBL" id="QUAL01000106">
    <property type="protein sequence ID" value="RIQ25231.1"/>
    <property type="molecule type" value="Genomic_DNA"/>
</dbReference>
<feature type="region of interest" description="Disordered" evidence="1">
    <location>
        <begin position="110"/>
        <end position="141"/>
    </location>
</feature>
<evidence type="ECO:0000256" key="1">
    <source>
        <dbReference type="SAM" id="MobiDB-lite"/>
    </source>
</evidence>
<evidence type="ECO:0000313" key="4">
    <source>
        <dbReference type="EMBL" id="RIQ25231.1"/>
    </source>
</evidence>
<dbReference type="Pfam" id="PF08044">
    <property type="entry name" value="DUF1707"/>
    <property type="match status" value="1"/>
</dbReference>
<evidence type="ECO:0000256" key="2">
    <source>
        <dbReference type="SAM" id="Phobius"/>
    </source>
</evidence>
<keyword evidence="2" id="KW-0812">Transmembrane</keyword>
<reference evidence="4 5" key="1">
    <citation type="submission" date="2018-09" db="EMBL/GenBank/DDBJ databases">
        <title>Isolation, diversity and antifungal activity of actinobacteria from wheat.</title>
        <authorList>
            <person name="Han C."/>
        </authorList>
    </citation>
    <scope>NUCLEOTIDE SEQUENCE [LARGE SCALE GENOMIC DNA]</scope>
    <source>
        <strain evidence="4 5">NEAU-YY265</strain>
    </source>
</reference>
<dbReference type="RefSeq" id="WP_119660018.1">
    <property type="nucleotide sequence ID" value="NZ_QUAL01000106.1"/>
</dbReference>
<keyword evidence="2" id="KW-0472">Membrane</keyword>
<feature type="transmembrane region" description="Helical" evidence="2">
    <location>
        <begin position="81"/>
        <end position="107"/>
    </location>
</feature>
<dbReference type="AlphaFoldDB" id="A0A418KS85"/>
<feature type="domain" description="DUF1707" evidence="3">
    <location>
        <begin position="9"/>
        <end position="60"/>
    </location>
</feature>
<dbReference type="Proteomes" id="UP000284057">
    <property type="component" value="Unassembled WGS sequence"/>
</dbReference>
<evidence type="ECO:0000313" key="5">
    <source>
        <dbReference type="Proteomes" id="UP000284057"/>
    </source>
</evidence>
<organism evidence="4 5">
    <name type="scientific">Jiangella rhizosphaerae</name>
    <dbReference type="NCBI Taxonomy" id="2293569"/>
    <lineage>
        <taxon>Bacteria</taxon>
        <taxon>Bacillati</taxon>
        <taxon>Actinomycetota</taxon>
        <taxon>Actinomycetes</taxon>
        <taxon>Jiangellales</taxon>
        <taxon>Jiangellaceae</taxon>
        <taxon>Jiangella</taxon>
    </lineage>
</organism>
<gene>
    <name evidence="4" type="ORF">DY240_11405</name>
</gene>
<dbReference type="OrthoDB" id="5195280at2"/>
<sequence>MSRPDRRWRPSDADRDRYAAAISQAFAEGRIDTADMESRTALVHEAKSIAELDALVEDMPPPAPAPTPEAPVSDRHETRRALLFATALTIGAIVVAAIVGAVLYNALGDDASSSSPRPVAEAPEPEEIPPPDEPAPLPVEDVELPPIDTEQVPMFTLEGLQELWAAAARTVPSDISLYADRASLRVRSDSARRGLDTVEYQGGLLLPREPYRDLSDGEPDDEVFFSWDDVAPEAVAAAIAGMPAALGVADVPIGHISIGHFPDGEVSINVYPEGDIGPTYVRWDATGQRVLGVY</sequence>
<protein>
    <submittedName>
        <fullName evidence="4">DUF1707 domain-containing protein</fullName>
    </submittedName>
</protein>
<accession>A0A418KS85</accession>
<dbReference type="InterPro" id="IPR012551">
    <property type="entry name" value="DUF1707_SHOCT-like"/>
</dbReference>